<keyword evidence="3" id="KW-1185">Reference proteome</keyword>
<evidence type="ECO:0000313" key="2">
    <source>
        <dbReference type="EMBL" id="KAK1799539.1"/>
    </source>
</evidence>
<gene>
    <name evidence="2" type="ORF">P4O66_000421</name>
</gene>
<evidence type="ECO:0000313" key="3">
    <source>
        <dbReference type="Proteomes" id="UP001239994"/>
    </source>
</evidence>
<dbReference type="EMBL" id="JAROKS010000011">
    <property type="protein sequence ID" value="KAK1799539.1"/>
    <property type="molecule type" value="Genomic_DNA"/>
</dbReference>
<reference evidence="2" key="1">
    <citation type="submission" date="2023-03" db="EMBL/GenBank/DDBJ databases">
        <title>Electrophorus voltai genome.</title>
        <authorList>
            <person name="Bian C."/>
        </authorList>
    </citation>
    <scope>NUCLEOTIDE SEQUENCE</scope>
    <source>
        <strain evidence="2">CB-2022</strain>
        <tissue evidence="2">Muscle</tissue>
    </source>
</reference>
<feature type="region of interest" description="Disordered" evidence="1">
    <location>
        <begin position="100"/>
        <end position="127"/>
    </location>
</feature>
<dbReference type="Proteomes" id="UP001239994">
    <property type="component" value="Unassembled WGS sequence"/>
</dbReference>
<accession>A0AAD8ZJE2</accession>
<evidence type="ECO:0000256" key="1">
    <source>
        <dbReference type="SAM" id="MobiDB-lite"/>
    </source>
</evidence>
<name>A0AAD8ZJE2_9TELE</name>
<dbReference type="AlphaFoldDB" id="A0AAD8ZJE2"/>
<comment type="caution">
    <text evidence="2">The sequence shown here is derived from an EMBL/GenBank/DDBJ whole genome shotgun (WGS) entry which is preliminary data.</text>
</comment>
<protein>
    <submittedName>
        <fullName evidence="2">Uncharacterized protein</fullName>
    </submittedName>
</protein>
<proteinExistence type="predicted"/>
<organism evidence="2 3">
    <name type="scientific">Electrophorus voltai</name>
    <dbReference type="NCBI Taxonomy" id="2609070"/>
    <lineage>
        <taxon>Eukaryota</taxon>
        <taxon>Metazoa</taxon>
        <taxon>Chordata</taxon>
        <taxon>Craniata</taxon>
        <taxon>Vertebrata</taxon>
        <taxon>Euteleostomi</taxon>
        <taxon>Actinopterygii</taxon>
        <taxon>Neopterygii</taxon>
        <taxon>Teleostei</taxon>
        <taxon>Ostariophysi</taxon>
        <taxon>Gymnotiformes</taxon>
        <taxon>Gymnotoidei</taxon>
        <taxon>Gymnotidae</taxon>
        <taxon>Electrophorus</taxon>
    </lineage>
</organism>
<feature type="region of interest" description="Disordered" evidence="1">
    <location>
        <begin position="1"/>
        <end position="30"/>
    </location>
</feature>
<sequence>MVGACIYGRRSPDDFGGGPGYGPGSDSMESYRVQNYEDRQTEVDSAGSYNPYMDYPEGYTDCGERGEYSDVSLRSDLGSDYVEDPPMEVEVLYGDSLADSDVQPVVSGNDEPPARRYHPRLRPGGIA</sequence>